<feature type="coiled-coil region" evidence="1">
    <location>
        <begin position="499"/>
        <end position="598"/>
    </location>
</feature>
<keyword evidence="1" id="KW-0175">Coiled coil</keyword>
<gene>
    <name evidence="2" type="ORF">PSON_ATCC_30995.1.T2510005</name>
</gene>
<name>A0A8S1RQT8_9CILI</name>
<comment type="caution">
    <text evidence="2">The sequence shown here is derived from an EMBL/GenBank/DDBJ whole genome shotgun (WGS) entry which is preliminary data.</text>
</comment>
<evidence type="ECO:0008006" key="4">
    <source>
        <dbReference type="Google" id="ProtNLM"/>
    </source>
</evidence>
<dbReference type="OrthoDB" id="10001977at2759"/>
<dbReference type="Proteomes" id="UP000692954">
    <property type="component" value="Unassembled WGS sequence"/>
</dbReference>
<organism evidence="2 3">
    <name type="scientific">Paramecium sonneborni</name>
    <dbReference type="NCBI Taxonomy" id="65129"/>
    <lineage>
        <taxon>Eukaryota</taxon>
        <taxon>Sar</taxon>
        <taxon>Alveolata</taxon>
        <taxon>Ciliophora</taxon>
        <taxon>Intramacronucleata</taxon>
        <taxon>Oligohymenophorea</taxon>
        <taxon>Peniculida</taxon>
        <taxon>Parameciidae</taxon>
        <taxon>Paramecium</taxon>
    </lineage>
</organism>
<proteinExistence type="predicted"/>
<dbReference type="AlphaFoldDB" id="A0A8S1RQT8"/>
<reference evidence="2" key="1">
    <citation type="submission" date="2021-01" db="EMBL/GenBank/DDBJ databases">
        <authorList>
            <consortium name="Genoscope - CEA"/>
            <person name="William W."/>
        </authorList>
    </citation>
    <scope>NUCLEOTIDE SEQUENCE</scope>
</reference>
<evidence type="ECO:0000256" key="1">
    <source>
        <dbReference type="SAM" id="Coils"/>
    </source>
</evidence>
<evidence type="ECO:0000313" key="2">
    <source>
        <dbReference type="EMBL" id="CAD8129917.1"/>
    </source>
</evidence>
<keyword evidence="3" id="KW-1185">Reference proteome</keyword>
<dbReference type="EMBL" id="CAJJDN010000251">
    <property type="protein sequence ID" value="CAD8129917.1"/>
    <property type="molecule type" value="Genomic_DNA"/>
</dbReference>
<protein>
    <recommendedName>
        <fullName evidence="4">SPRY domain-containing protein</fullName>
    </recommendedName>
</protein>
<sequence>MNDLACQMPEVREMICKTHKRELVAIDLVSSESRKFEFLCLDCLVEKINNNNISTFESTKIRIQQYKNKRLEKRTKDIEIRQKNFEILLHSINELKNKIEEALVNIYSEIKKQMSEGKQSLEEFQTQLNFLEDVKQLSEFLSIQENEKEFQQDGQFIDGIFQKFEQIFKIEHNKTIQTFKDVLWNINNFNRDIKIEIMQTQNNQKTSSLSSLCLKHNKEIIMIDIDSKSKQIEDRFACAKCLSDHFNNINDHPQCQYKTIEEVNQIWNDKMKEQDQIVDDLMSKRNVKKVKLQEKIAKMNQGYMEQLNDISETVRKNLTSQTREINKFKYDSIQQLSKEDLLSNIQILIHQNQKQQNEYIEQMMIKELQNSKIIASKFEQLKWLDQLDIQQSINILQDKPYNNQIQGILKPLQQINESKSANQEQLITEQEFQEFIISSQQIYCQLDLFNQTIKQFQDHLLKIDSINDKLKKNQDHQNFTNIYKQFCDYMDKFEKDCFKFQKFLQMDQLENELETLREKLRLNIELKEKEQKEMKELHEQAIQDFKKQYQQMMKKFEDEQKEIKQKFNQNLTQKQLQLQQARTKLDQIEQIQLESEKQKKIELEEIRLFNKSLQFSNTYKHSSCQVSECGKLVAEVNNSGWYYCLCEQSIPKTGKILFAFQILDGSYFHVGIGFREIMQKNNYINCYHPGCGTYVINNYGILFSHSNKDVDNKQLCFLFTNNDIIIIEVCIEHKYIKWRKSNNPYLTFVVDDIDTSQELYPCVSVYGKSRIRLLDSIPI</sequence>
<accession>A0A8S1RQT8</accession>
<evidence type="ECO:0000313" key="3">
    <source>
        <dbReference type="Proteomes" id="UP000692954"/>
    </source>
</evidence>